<proteinExistence type="predicted"/>
<sequence length="284" mass="33950">MLNFKYKNIIKIFFLFIFFIFVFSGCNTLNSLQLKLGIKNNNFEYIKQGKVEKIVIQNTRDPGFRFIVTDQNSIKRLYDILSSAKEAKQKSFLEPDYIFEMYEGHNKIHKFKYVAGLDKKDGGNLYNNNKVYIVSKRIDNDIIKNFWNIRKPKDFEKVYYNSIVEVIEKYQEKYGKDKIIGLNINDDISIAKFILSYDLEEFKNRLSSKFNGNVELVSKNYNANKYDIIMTVKTEGYKSRLYKGIVTFRNRKDQTETKYYIYNKYDNGRWEIDIYTSKDRPKDF</sequence>
<dbReference type="AlphaFoldDB" id="A0A1E8EY87"/>
<dbReference type="STRING" id="1121290.CLAOCE_16440"/>
<feature type="domain" description="YhfM-like" evidence="1">
    <location>
        <begin position="48"/>
        <end position="152"/>
    </location>
</feature>
<gene>
    <name evidence="2" type="ORF">CLOACE_16440</name>
</gene>
<dbReference type="PROSITE" id="PS51257">
    <property type="entry name" value="PROKAR_LIPOPROTEIN"/>
    <property type="match status" value="1"/>
</dbReference>
<dbReference type="EMBL" id="LZFO01000025">
    <property type="protein sequence ID" value="OFI05486.1"/>
    <property type="molecule type" value="Genomic_DNA"/>
</dbReference>
<evidence type="ECO:0000259" key="1">
    <source>
        <dbReference type="Pfam" id="PF26353"/>
    </source>
</evidence>
<dbReference type="Proteomes" id="UP000175744">
    <property type="component" value="Unassembled WGS sequence"/>
</dbReference>
<reference evidence="2 3" key="1">
    <citation type="submission" date="2016-06" db="EMBL/GenBank/DDBJ databases">
        <title>Genome sequence of Clostridium acetireducens DSM 10703.</title>
        <authorList>
            <person name="Poehlein A."/>
            <person name="Fluechter S."/>
            <person name="Duerre P."/>
            <person name="Daniel R."/>
        </authorList>
    </citation>
    <scope>NUCLEOTIDE SEQUENCE [LARGE SCALE GENOMIC DNA]</scope>
    <source>
        <strain evidence="2 3">DSM 10703</strain>
    </source>
</reference>
<protein>
    <recommendedName>
        <fullName evidence="1">YhfM-like domain-containing protein</fullName>
    </recommendedName>
</protein>
<comment type="caution">
    <text evidence="2">The sequence shown here is derived from an EMBL/GenBank/DDBJ whole genome shotgun (WGS) entry which is preliminary data.</text>
</comment>
<name>A0A1E8EY87_9CLOT</name>
<dbReference type="PATRIC" id="fig|1121290.3.peg.1633"/>
<accession>A0A1E8EY87</accession>
<evidence type="ECO:0000313" key="3">
    <source>
        <dbReference type="Proteomes" id="UP000175744"/>
    </source>
</evidence>
<evidence type="ECO:0000313" key="2">
    <source>
        <dbReference type="EMBL" id="OFI05486.1"/>
    </source>
</evidence>
<keyword evidence="3" id="KW-1185">Reference proteome</keyword>
<dbReference type="RefSeq" id="WP_070110616.1">
    <property type="nucleotide sequence ID" value="NZ_LZFO01000025.1"/>
</dbReference>
<dbReference type="Pfam" id="PF26353">
    <property type="entry name" value="YhfM"/>
    <property type="match status" value="1"/>
</dbReference>
<dbReference type="InterPro" id="IPR058780">
    <property type="entry name" value="YhfM-like_dom"/>
</dbReference>
<organism evidence="2 3">
    <name type="scientific">Clostridium acetireducens DSM 10703</name>
    <dbReference type="NCBI Taxonomy" id="1121290"/>
    <lineage>
        <taxon>Bacteria</taxon>
        <taxon>Bacillati</taxon>
        <taxon>Bacillota</taxon>
        <taxon>Clostridia</taxon>
        <taxon>Eubacteriales</taxon>
        <taxon>Clostridiaceae</taxon>
        <taxon>Clostridium</taxon>
    </lineage>
</organism>